<dbReference type="NCBIfam" id="NF007784">
    <property type="entry name" value="PRK10475.1"/>
    <property type="match status" value="1"/>
</dbReference>
<keyword evidence="5" id="KW-0694">RNA-binding</keyword>
<dbReference type="GO" id="GO:0016829">
    <property type="term" value="F:lyase activity"/>
    <property type="evidence" value="ECO:0007669"/>
    <property type="project" value="UniProtKB-KW"/>
</dbReference>
<dbReference type="InterPro" id="IPR018496">
    <property type="entry name" value="PsdUridine_synth_RsuA/RluB_CS"/>
</dbReference>
<proteinExistence type="inferred from homology"/>
<dbReference type="PROSITE" id="PS50889">
    <property type="entry name" value="S4"/>
    <property type="match status" value="1"/>
</dbReference>
<dbReference type="PANTHER" id="PTHR47683">
    <property type="entry name" value="PSEUDOURIDINE SYNTHASE FAMILY PROTEIN-RELATED"/>
    <property type="match status" value="1"/>
</dbReference>
<name>A0A212JJJ4_9BACT</name>
<dbReference type="FunFam" id="3.10.290.10:FF:000003">
    <property type="entry name" value="Pseudouridine synthase"/>
    <property type="match status" value="1"/>
</dbReference>
<reference evidence="9" key="1">
    <citation type="submission" date="2016-04" db="EMBL/GenBank/DDBJ databases">
        <authorList>
            <person name="Evans L.H."/>
            <person name="Alamgir A."/>
            <person name="Owens N."/>
            <person name="Weber N.D."/>
            <person name="Virtaneva K."/>
            <person name="Barbian K."/>
            <person name="Babar A."/>
            <person name="Rosenke K."/>
        </authorList>
    </citation>
    <scope>NUCLEOTIDE SEQUENCE</scope>
    <source>
        <strain evidence="9">86-2</strain>
    </source>
</reference>
<dbReference type="CDD" id="cd02554">
    <property type="entry name" value="PseudoU_synth_RluF"/>
    <property type="match status" value="1"/>
</dbReference>
<evidence type="ECO:0000313" key="9">
    <source>
        <dbReference type="EMBL" id="SBV99619.1"/>
    </source>
</evidence>
<dbReference type="InterPro" id="IPR036986">
    <property type="entry name" value="S4_RNA-bd_sf"/>
</dbReference>
<dbReference type="EC" id="5.4.99.-" evidence="6"/>
<gene>
    <name evidence="9" type="primary">yjbC</name>
    <name evidence="9" type="ORF">KL86DYS2_11700</name>
</gene>
<keyword evidence="9" id="KW-0456">Lyase</keyword>
<feature type="domain" description="RNA-binding S4" evidence="8">
    <location>
        <begin position="1"/>
        <end position="58"/>
    </location>
</feature>
<dbReference type="InterPro" id="IPR042092">
    <property type="entry name" value="PsdUridine_s_RsuA/RluB/E/F_cat"/>
</dbReference>
<dbReference type="InterPro" id="IPR006145">
    <property type="entry name" value="PsdUridine_synth_RsuA/RluA"/>
</dbReference>
<dbReference type="InterPro" id="IPR020103">
    <property type="entry name" value="PsdUridine_synth_cat_dom_sf"/>
</dbReference>
<dbReference type="PANTHER" id="PTHR47683:SF2">
    <property type="entry name" value="RNA-BINDING S4 DOMAIN-CONTAINING PROTEIN"/>
    <property type="match status" value="1"/>
</dbReference>
<comment type="catalytic activity">
    <reaction evidence="3">
        <text>uridine(35) in tRNA(Tyr) = pseudouridine(35) in tRNA(Tyr)</text>
        <dbReference type="Rhea" id="RHEA:60556"/>
        <dbReference type="Rhea" id="RHEA-COMP:15607"/>
        <dbReference type="Rhea" id="RHEA-COMP:15608"/>
        <dbReference type="ChEBI" id="CHEBI:65314"/>
        <dbReference type="ChEBI" id="CHEBI:65315"/>
    </reaction>
</comment>
<dbReference type="PROSITE" id="PS01149">
    <property type="entry name" value="PSI_RSU"/>
    <property type="match status" value="1"/>
</dbReference>
<dbReference type="GO" id="GO:0003723">
    <property type="term" value="F:RNA binding"/>
    <property type="evidence" value="ECO:0007669"/>
    <property type="project" value="UniProtKB-KW"/>
</dbReference>
<dbReference type="AlphaFoldDB" id="A0A212JJJ4"/>
<dbReference type="CDD" id="cd00165">
    <property type="entry name" value="S4"/>
    <property type="match status" value="1"/>
</dbReference>
<keyword evidence="2 6" id="KW-0413">Isomerase</keyword>
<evidence type="ECO:0000256" key="3">
    <source>
        <dbReference type="ARBA" id="ARBA00036390"/>
    </source>
</evidence>
<dbReference type="Gene3D" id="3.30.70.1560">
    <property type="entry name" value="Alpha-L RNA-binding motif"/>
    <property type="match status" value="1"/>
</dbReference>
<dbReference type="InterPro" id="IPR000748">
    <property type="entry name" value="PsdUridine_synth_RsuA/RluB/E/F"/>
</dbReference>
<feature type="region of interest" description="Disordered" evidence="7">
    <location>
        <begin position="228"/>
        <end position="289"/>
    </location>
</feature>
<evidence type="ECO:0000256" key="5">
    <source>
        <dbReference type="PROSITE-ProRule" id="PRU00182"/>
    </source>
</evidence>
<dbReference type="FunFam" id="3.30.70.1560:FF:000002">
    <property type="entry name" value="Pseudouridine synthase"/>
    <property type="match status" value="1"/>
</dbReference>
<evidence type="ECO:0000256" key="6">
    <source>
        <dbReference type="RuleBase" id="RU003887"/>
    </source>
</evidence>
<dbReference type="Gene3D" id="3.30.70.580">
    <property type="entry name" value="Pseudouridine synthase I, catalytic domain, N-terminal subdomain"/>
    <property type="match status" value="1"/>
</dbReference>
<dbReference type="GO" id="GO:0000455">
    <property type="term" value="P:enzyme-directed rRNA pseudouridine synthesis"/>
    <property type="evidence" value="ECO:0007669"/>
    <property type="project" value="UniProtKB-ARBA"/>
</dbReference>
<dbReference type="GO" id="GO:0160138">
    <property type="term" value="F:23S rRNA pseudouridine(2604) synthase activity"/>
    <property type="evidence" value="ECO:0007669"/>
    <property type="project" value="UniProtKB-EC"/>
</dbReference>
<dbReference type="EMBL" id="FLUL01000001">
    <property type="protein sequence ID" value="SBV99619.1"/>
    <property type="molecule type" value="Genomic_DNA"/>
</dbReference>
<dbReference type="SMART" id="SM00363">
    <property type="entry name" value="S4"/>
    <property type="match status" value="1"/>
</dbReference>
<accession>A0A212JJJ4</accession>
<comment type="catalytic activity">
    <reaction evidence="4">
        <text>uridine(2604) in 23S rRNA = pseudouridine(2604) in 23S rRNA</text>
        <dbReference type="Rhea" id="RHEA:38875"/>
        <dbReference type="Rhea" id="RHEA-COMP:10093"/>
        <dbReference type="Rhea" id="RHEA-COMP:10094"/>
        <dbReference type="ChEBI" id="CHEBI:65314"/>
        <dbReference type="ChEBI" id="CHEBI:65315"/>
        <dbReference type="EC" id="5.4.99.21"/>
    </reaction>
</comment>
<dbReference type="InterPro" id="IPR020094">
    <property type="entry name" value="TruA/RsuA/RluB/E/F_N"/>
</dbReference>
<dbReference type="RefSeq" id="WP_296949104.1">
    <property type="nucleotide sequence ID" value="NZ_CABTJG010000001.1"/>
</dbReference>
<dbReference type="InterPro" id="IPR002942">
    <property type="entry name" value="S4_RNA-bd"/>
</dbReference>
<dbReference type="InterPro" id="IPR050343">
    <property type="entry name" value="RsuA_PseudoU_synthase"/>
</dbReference>
<dbReference type="Pfam" id="PF00849">
    <property type="entry name" value="PseudoU_synth_2"/>
    <property type="match status" value="1"/>
</dbReference>
<evidence type="ECO:0000256" key="1">
    <source>
        <dbReference type="ARBA" id="ARBA00008348"/>
    </source>
</evidence>
<dbReference type="Gene3D" id="3.10.290.10">
    <property type="entry name" value="RNA-binding S4 domain"/>
    <property type="match status" value="1"/>
</dbReference>
<protein>
    <recommendedName>
        <fullName evidence="6">Pseudouridine synthase</fullName>
        <ecNumber evidence="6">5.4.99.-</ecNumber>
    </recommendedName>
</protein>
<evidence type="ECO:0000256" key="2">
    <source>
        <dbReference type="ARBA" id="ARBA00023235"/>
    </source>
</evidence>
<dbReference type="NCBIfam" id="TIGR00093">
    <property type="entry name" value="pseudouridine synthase"/>
    <property type="match status" value="1"/>
</dbReference>
<evidence type="ECO:0000259" key="8">
    <source>
        <dbReference type="SMART" id="SM00363"/>
    </source>
</evidence>
<sequence length="289" mass="32503">MRINKYISDSGYCSRREADKLIEQGSVTINGKRASIGSQVLAGQEVKVYGETVTCNTQPVFIAYNKPIGIVSTTDLDEPNNIIDAVGHDERIFPIGRLDKDSQGLIILTNEGDMVNKMLRVDNNHEKEYHVTVDKLINEDFVKKMQGGVPILGVVTRKCEVVKTGTHSFNIVLRQGLNRQIRRMCEYLGYNVVRLERIRIMHIKLGNIKVGQWRNITKEELEILRKKTASSVKTESAPKKKTKPQEAKAPQPKGKSANSYKEKKTPTGYKESGSGMRNGKSSVKKKTRK</sequence>
<evidence type="ECO:0000256" key="7">
    <source>
        <dbReference type="SAM" id="MobiDB-lite"/>
    </source>
</evidence>
<organism evidence="9">
    <name type="scientific">uncultured Dysgonomonas sp</name>
    <dbReference type="NCBI Taxonomy" id="206096"/>
    <lineage>
        <taxon>Bacteria</taxon>
        <taxon>Pseudomonadati</taxon>
        <taxon>Bacteroidota</taxon>
        <taxon>Bacteroidia</taxon>
        <taxon>Bacteroidales</taxon>
        <taxon>Dysgonomonadaceae</taxon>
        <taxon>Dysgonomonas</taxon>
        <taxon>environmental samples</taxon>
    </lineage>
</organism>
<evidence type="ECO:0000256" key="4">
    <source>
        <dbReference type="ARBA" id="ARBA00036535"/>
    </source>
</evidence>
<dbReference type="SUPFAM" id="SSF55120">
    <property type="entry name" value="Pseudouridine synthase"/>
    <property type="match status" value="1"/>
</dbReference>
<comment type="similarity">
    <text evidence="1 6">Belongs to the pseudouridine synthase RsuA family.</text>
</comment>
<dbReference type="SUPFAM" id="SSF55174">
    <property type="entry name" value="Alpha-L RNA-binding motif"/>
    <property type="match status" value="1"/>
</dbReference>
<dbReference type="Pfam" id="PF01479">
    <property type="entry name" value="S4"/>
    <property type="match status" value="1"/>
</dbReference>